<dbReference type="Pfam" id="PF00413">
    <property type="entry name" value="Peptidase_M10"/>
    <property type="match status" value="1"/>
</dbReference>
<dbReference type="InterPro" id="IPR006026">
    <property type="entry name" value="Peptidase_Metallo"/>
</dbReference>
<feature type="binding site" evidence="13">
    <location>
        <position position="252"/>
    </location>
    <ligand>
        <name>Ca(2+)</name>
        <dbReference type="ChEBI" id="CHEBI:29108"/>
        <label>3</label>
    </ligand>
</feature>
<keyword evidence="7 13" id="KW-0862">Zinc</keyword>
<dbReference type="InterPro" id="IPR033739">
    <property type="entry name" value="M10A_MMP"/>
</dbReference>
<dbReference type="InterPro" id="IPR001818">
    <property type="entry name" value="Pept_M10_metallopeptidase"/>
</dbReference>
<comment type="cofactor">
    <cofactor evidence="13">
        <name>Ca(2+)</name>
        <dbReference type="ChEBI" id="CHEBI:29108"/>
    </cofactor>
    <text evidence="13">Can bind about 5 Ca(2+) ions per subunit.</text>
</comment>
<dbReference type="SMART" id="SM00120">
    <property type="entry name" value="HX"/>
    <property type="match status" value="3"/>
</dbReference>
<feature type="binding site" evidence="13">
    <location>
        <position position="291"/>
    </location>
    <ligand>
        <name>Zn(2+)</name>
        <dbReference type="ChEBI" id="CHEBI:29105"/>
        <label>2</label>
        <note>catalytic</note>
    </ligand>
</feature>
<feature type="binding site" evidence="13">
    <location>
        <position position="232"/>
    </location>
    <ligand>
        <name>Zn(2+)</name>
        <dbReference type="ChEBI" id="CHEBI:29105"/>
        <label>1</label>
    </ligand>
</feature>
<evidence type="ECO:0000256" key="14">
    <source>
        <dbReference type="PIRSR" id="PIRSR621190-4"/>
    </source>
</evidence>
<dbReference type="FunFam" id="3.40.390.10:FF:000091">
    <property type="entry name" value="Matrix metalloproteinase-16-like Protein"/>
    <property type="match status" value="1"/>
</dbReference>
<evidence type="ECO:0000259" key="18">
    <source>
        <dbReference type="SMART" id="SM00235"/>
    </source>
</evidence>
<feature type="active site" evidence="12">
    <location>
        <position position="274"/>
    </location>
</feature>
<keyword evidence="8 13" id="KW-0106">Calcium</keyword>
<evidence type="ECO:0000256" key="8">
    <source>
        <dbReference type="ARBA" id="ARBA00022837"/>
    </source>
</evidence>
<dbReference type="PROSITE" id="PS51642">
    <property type="entry name" value="HEMOPEXIN_2"/>
    <property type="match status" value="2"/>
</dbReference>
<feature type="binding site" evidence="13">
    <location>
        <position position="277"/>
    </location>
    <ligand>
        <name>Zn(2+)</name>
        <dbReference type="ChEBI" id="CHEBI:29105"/>
        <label>2</label>
        <note>catalytic</note>
    </ligand>
</feature>
<dbReference type="InterPro" id="IPR018487">
    <property type="entry name" value="Hemopexin-like_repeat"/>
</dbReference>
<dbReference type="PANTHER" id="PTHR10201">
    <property type="entry name" value="MATRIX METALLOPROTEINASE"/>
    <property type="match status" value="1"/>
</dbReference>
<feature type="repeat" description="Hemopexin" evidence="15">
    <location>
        <begin position="470"/>
        <end position="526"/>
    </location>
</feature>
<dbReference type="GO" id="GO:0008270">
    <property type="term" value="F:zinc ion binding"/>
    <property type="evidence" value="ECO:0007669"/>
    <property type="project" value="InterPro"/>
</dbReference>
<gene>
    <name evidence="19" type="ORF">NDU88_001146</name>
</gene>
<evidence type="ECO:0000256" key="3">
    <source>
        <dbReference type="ARBA" id="ARBA00022723"/>
    </source>
</evidence>
<feature type="binding site" evidence="13">
    <location>
        <position position="376"/>
    </location>
    <ligand>
        <name>Ca(2+)</name>
        <dbReference type="ChEBI" id="CHEBI:29108"/>
        <label>5</label>
    </ligand>
</feature>
<keyword evidence="5" id="KW-0677">Repeat</keyword>
<comment type="caution">
    <text evidence="19">The sequence shown here is derived from an EMBL/GenBank/DDBJ whole genome shotgun (WGS) entry which is preliminary data.</text>
</comment>
<feature type="binding site" evidence="13">
    <location>
        <position position="225"/>
    </location>
    <ligand>
        <name>Ca(2+)</name>
        <dbReference type="ChEBI" id="CHEBI:29108"/>
        <label>3</label>
    </ligand>
</feature>
<feature type="binding site" evidence="13">
    <location>
        <position position="250"/>
    </location>
    <ligand>
        <name>Zn(2+)</name>
        <dbReference type="ChEBI" id="CHEBI:29105"/>
        <label>1</label>
    </ligand>
</feature>
<feature type="binding site" evidence="13">
    <location>
        <position position="205"/>
    </location>
    <ligand>
        <name>Ca(2+)</name>
        <dbReference type="ChEBI" id="CHEBI:29108"/>
        <label>2</label>
    </ligand>
</feature>
<evidence type="ECO:0000256" key="15">
    <source>
        <dbReference type="PROSITE-ProRule" id="PRU01011"/>
    </source>
</evidence>
<feature type="chain" id="PRO_5043395250" description="Peptidase metallopeptidase domain-containing protein" evidence="17">
    <location>
        <begin position="25"/>
        <end position="580"/>
    </location>
</feature>
<evidence type="ECO:0000313" key="20">
    <source>
        <dbReference type="Proteomes" id="UP001066276"/>
    </source>
</evidence>
<dbReference type="Gene3D" id="2.110.10.10">
    <property type="entry name" value="Hemopexin-like domain"/>
    <property type="match status" value="1"/>
</dbReference>
<feature type="binding site" evidence="13">
    <location>
        <position position="283"/>
    </location>
    <ligand>
        <name>Zn(2+)</name>
        <dbReference type="ChEBI" id="CHEBI:29105"/>
        <label>2</label>
        <note>catalytic</note>
    </ligand>
</feature>
<dbReference type="CDD" id="cd04278">
    <property type="entry name" value="ZnMc_MMP"/>
    <property type="match status" value="1"/>
</dbReference>
<evidence type="ECO:0000256" key="13">
    <source>
        <dbReference type="PIRSR" id="PIRSR621190-2"/>
    </source>
</evidence>
<evidence type="ECO:0000256" key="16">
    <source>
        <dbReference type="SAM" id="MobiDB-lite"/>
    </source>
</evidence>
<dbReference type="InterPro" id="IPR036375">
    <property type="entry name" value="Hemopexin-like_dom_sf"/>
</dbReference>
<dbReference type="PANTHER" id="PTHR10201:SF332">
    <property type="entry name" value="MATRIX METALLOPROTEINASE-18"/>
    <property type="match status" value="1"/>
</dbReference>
<evidence type="ECO:0000256" key="12">
    <source>
        <dbReference type="PIRSR" id="PIRSR621190-1"/>
    </source>
</evidence>
<dbReference type="InterPro" id="IPR024079">
    <property type="entry name" value="MetalloPept_cat_dom_sf"/>
</dbReference>
<feature type="binding site" evidence="13">
    <location>
        <position position="255"/>
    </location>
    <ligand>
        <name>Ca(2+)</name>
        <dbReference type="ChEBI" id="CHEBI:29108"/>
        <label>3</label>
    </ligand>
</feature>
<keyword evidence="11" id="KW-1015">Disulfide bond</keyword>
<feature type="modified residue" description="Phosphotyrosine; by PKDCC" evidence="14">
    <location>
        <position position="458"/>
    </location>
</feature>
<dbReference type="Gene3D" id="3.40.390.10">
    <property type="entry name" value="Collagenase (Catalytic Domain)"/>
    <property type="match status" value="1"/>
</dbReference>
<dbReference type="SUPFAM" id="SSF55486">
    <property type="entry name" value="Metalloproteases ('zincins'), catalytic domain"/>
    <property type="match status" value="1"/>
</dbReference>
<evidence type="ECO:0000256" key="7">
    <source>
        <dbReference type="ARBA" id="ARBA00022833"/>
    </source>
</evidence>
<evidence type="ECO:0000256" key="10">
    <source>
        <dbReference type="ARBA" id="ARBA00023145"/>
    </source>
</evidence>
<keyword evidence="20" id="KW-1185">Reference proteome</keyword>
<feature type="binding site" evidence="13">
    <location>
        <position position="424"/>
    </location>
    <ligand>
        <name>Ca(2+)</name>
        <dbReference type="ChEBI" id="CHEBI:29108"/>
        <label>5</label>
    </ligand>
</feature>
<dbReference type="InterPro" id="IPR000585">
    <property type="entry name" value="Hemopexin-like_dom"/>
</dbReference>
<protein>
    <recommendedName>
        <fullName evidence="18">Peptidase metallopeptidase domain-containing protein</fullName>
    </recommendedName>
</protein>
<feature type="binding site" evidence="13">
    <location>
        <position position="215"/>
    </location>
    <ligand>
        <name>Zn(2+)</name>
        <dbReference type="ChEBI" id="CHEBI:29105"/>
        <label>1</label>
    </ligand>
</feature>
<dbReference type="GO" id="GO:0030574">
    <property type="term" value="P:collagen catabolic process"/>
    <property type="evidence" value="ECO:0007669"/>
    <property type="project" value="TreeGrafter"/>
</dbReference>
<dbReference type="GO" id="GO:0006508">
    <property type="term" value="P:proteolysis"/>
    <property type="evidence" value="ECO:0007669"/>
    <property type="project" value="UniProtKB-KW"/>
</dbReference>
<dbReference type="CDD" id="cd00094">
    <property type="entry name" value="HX"/>
    <property type="match status" value="1"/>
</dbReference>
<dbReference type="GO" id="GO:0030198">
    <property type="term" value="P:extracellular matrix organization"/>
    <property type="evidence" value="ECO:0007669"/>
    <property type="project" value="TreeGrafter"/>
</dbReference>
<dbReference type="InterPro" id="IPR002477">
    <property type="entry name" value="Peptidoglycan-bd-like"/>
</dbReference>
<reference evidence="19" key="1">
    <citation type="journal article" date="2022" name="bioRxiv">
        <title>Sequencing and chromosome-scale assembly of the giantPleurodeles waltlgenome.</title>
        <authorList>
            <person name="Brown T."/>
            <person name="Elewa A."/>
            <person name="Iarovenko S."/>
            <person name="Subramanian E."/>
            <person name="Araus A.J."/>
            <person name="Petzold A."/>
            <person name="Susuki M."/>
            <person name="Suzuki K.-i.T."/>
            <person name="Hayashi T."/>
            <person name="Toyoda A."/>
            <person name="Oliveira C."/>
            <person name="Osipova E."/>
            <person name="Leigh N.D."/>
            <person name="Simon A."/>
            <person name="Yun M.H."/>
        </authorList>
    </citation>
    <scope>NUCLEOTIDE SEQUENCE</scope>
    <source>
        <strain evidence="19">20211129_DDA</strain>
        <tissue evidence="19">Liver</tissue>
    </source>
</reference>
<keyword evidence="2" id="KW-0645">Protease</keyword>
<evidence type="ECO:0000256" key="1">
    <source>
        <dbReference type="ARBA" id="ARBA00010370"/>
    </source>
</evidence>
<dbReference type="SUPFAM" id="SSF47090">
    <property type="entry name" value="PGBD-like"/>
    <property type="match status" value="1"/>
</dbReference>
<dbReference type="Pfam" id="PF01471">
    <property type="entry name" value="PG_binding_1"/>
    <property type="match status" value="1"/>
</dbReference>
<evidence type="ECO:0000256" key="9">
    <source>
        <dbReference type="ARBA" id="ARBA00023049"/>
    </source>
</evidence>
<dbReference type="AlphaFoldDB" id="A0AAV7MIW7"/>
<keyword evidence="4 17" id="KW-0732">Signal</keyword>
<feature type="signal peptide" evidence="17">
    <location>
        <begin position="1"/>
        <end position="24"/>
    </location>
</feature>
<dbReference type="InterPro" id="IPR021190">
    <property type="entry name" value="Pept_M10A"/>
</dbReference>
<feature type="binding site" evidence="13">
    <location>
        <position position="217"/>
    </location>
    <ligand>
        <name>Zn(2+)</name>
        <dbReference type="ChEBI" id="CHEBI:29105"/>
        <label>1</label>
    </ligand>
</feature>
<evidence type="ECO:0000256" key="6">
    <source>
        <dbReference type="ARBA" id="ARBA00022801"/>
    </source>
</evidence>
<keyword evidence="9" id="KW-0482">Metalloprotease</keyword>
<feature type="binding site" evidence="13">
    <location>
        <position position="273"/>
    </location>
    <ligand>
        <name>Zn(2+)</name>
        <dbReference type="ChEBI" id="CHEBI:29105"/>
        <label>2</label>
        <note>catalytic</note>
    </ligand>
</feature>
<evidence type="ECO:0000256" key="5">
    <source>
        <dbReference type="ARBA" id="ARBA00022737"/>
    </source>
</evidence>
<feature type="binding site" description="in inhibited form" evidence="13">
    <location>
        <position position="140"/>
    </location>
    <ligand>
        <name>Zn(2+)</name>
        <dbReference type="ChEBI" id="CHEBI:29105"/>
        <label>2</label>
        <note>catalytic</note>
    </ligand>
</feature>
<dbReference type="GO" id="GO:0004222">
    <property type="term" value="F:metalloendopeptidase activity"/>
    <property type="evidence" value="ECO:0007669"/>
    <property type="project" value="InterPro"/>
</dbReference>
<dbReference type="InterPro" id="IPR018486">
    <property type="entry name" value="Hemopexin_CS"/>
</dbReference>
<comment type="similarity">
    <text evidence="1">Belongs to the peptidase M10A family.</text>
</comment>
<feature type="region of interest" description="Disordered" evidence="16">
    <location>
        <begin position="333"/>
        <end position="356"/>
    </location>
</feature>
<comment type="cofactor">
    <cofactor evidence="13">
        <name>Zn(2+)</name>
        <dbReference type="ChEBI" id="CHEBI:29105"/>
    </cofactor>
    <text evidence="13">Binds 2 Zn(2+) ions per subunit.</text>
</comment>
<keyword evidence="6" id="KW-0378">Hydrolase</keyword>
<organism evidence="19 20">
    <name type="scientific">Pleurodeles waltl</name>
    <name type="common">Iberian ribbed newt</name>
    <dbReference type="NCBI Taxonomy" id="8319"/>
    <lineage>
        <taxon>Eukaryota</taxon>
        <taxon>Metazoa</taxon>
        <taxon>Chordata</taxon>
        <taxon>Craniata</taxon>
        <taxon>Vertebrata</taxon>
        <taxon>Euteleostomi</taxon>
        <taxon>Amphibia</taxon>
        <taxon>Batrachia</taxon>
        <taxon>Caudata</taxon>
        <taxon>Salamandroidea</taxon>
        <taxon>Salamandridae</taxon>
        <taxon>Pleurodelinae</taxon>
        <taxon>Pleurodeles</taxon>
    </lineage>
</organism>
<evidence type="ECO:0000313" key="19">
    <source>
        <dbReference type="EMBL" id="KAJ1103725.1"/>
    </source>
</evidence>
<accession>A0AAV7MIW7</accession>
<evidence type="ECO:0000256" key="17">
    <source>
        <dbReference type="SAM" id="SignalP"/>
    </source>
</evidence>
<proteinExistence type="inferred from homology"/>
<feature type="domain" description="Peptidase metallopeptidase" evidence="18">
    <location>
        <begin position="151"/>
        <end position="318"/>
    </location>
</feature>
<dbReference type="Proteomes" id="UP001066276">
    <property type="component" value="Chromosome 9"/>
</dbReference>
<dbReference type="EMBL" id="JANPWB010000013">
    <property type="protein sequence ID" value="KAJ1103725.1"/>
    <property type="molecule type" value="Genomic_DNA"/>
</dbReference>
<sequence length="580" mass="63856">MEAGGVRLGALCLALFIAFPLASSRPVADGAGAEDYSDQQVDSAQEVNVRAGLQPRGPKPPASQGVTNGEFQMIVNYLTEFGYLQETDEEYVIPNKTFITEDEFPEEVISGLEWFQRQNGLKVTGKVDNETSEALKLPRCGKHEQRMAFKVGAKWKKTTITYKILNVTSRLTEEIVKAELKKALLVWQNVTSINFEEVGANRTADIEIFFVAGRHADGAGNAFDGSGRVLGHAFFPPAKSSTKAIDGDLHLDNDENWTTRVKKGVNLFQVAAHEVGHSLGLDHSTTPQAVMAPTYKGYNPIFQLHEDDIDAIQSMYGKPSASAPAPVVINTVSDPKKEKNDSISATGHKVESGATKEEGKAPVVSLCGGQAIDTFISTKDGAIYAFKGKHFWELNQLSKSLTPKKGYPQLISSRWNLPASIDAAIRMQNPEGNQDGKIFFFKGDKYWKFDQDKVEAGYPKKIKEGFPGVPDNVDAAFTQPAIIAKSGKIIRGERIFFIKGDQYVLYDAAIGNSTQPQSLMEHWVGAQIPISAALSYKNEIYLISAKKFQKVLLLTYIQDTVFANFHQPKNLQQLINCNPK</sequence>
<dbReference type="GO" id="GO:0031012">
    <property type="term" value="C:extracellular matrix"/>
    <property type="evidence" value="ECO:0007669"/>
    <property type="project" value="InterPro"/>
</dbReference>
<feature type="binding site" evidence="13">
    <location>
        <position position="476"/>
    </location>
    <ligand>
        <name>Ca(2+)</name>
        <dbReference type="ChEBI" id="CHEBI:29108"/>
        <label>5</label>
    </ligand>
</feature>
<dbReference type="SUPFAM" id="SSF50923">
    <property type="entry name" value="Hemopexin-like domain"/>
    <property type="match status" value="1"/>
</dbReference>
<feature type="binding site" evidence="13">
    <location>
        <position position="224"/>
    </location>
    <ligand>
        <name>Ca(2+)</name>
        <dbReference type="ChEBI" id="CHEBI:29108"/>
        <label>3</label>
    </ligand>
</feature>
<dbReference type="PRINTS" id="PR00138">
    <property type="entry name" value="MATRIXIN"/>
</dbReference>
<evidence type="ECO:0000256" key="11">
    <source>
        <dbReference type="ARBA" id="ARBA00023157"/>
    </source>
</evidence>
<dbReference type="InterPro" id="IPR036365">
    <property type="entry name" value="PGBD-like_sf"/>
</dbReference>
<keyword evidence="10" id="KW-0865">Zymogen</keyword>
<name>A0AAV7MIW7_PLEWA</name>
<feature type="binding site" evidence="13">
    <location>
        <position position="255"/>
    </location>
    <ligand>
        <name>Ca(2+)</name>
        <dbReference type="ChEBI" id="CHEBI:29108"/>
        <label>1</label>
    </ligand>
</feature>
<dbReference type="Pfam" id="PF00045">
    <property type="entry name" value="Hemopexin"/>
    <property type="match status" value="2"/>
</dbReference>
<dbReference type="SMART" id="SM00235">
    <property type="entry name" value="ZnMc"/>
    <property type="match status" value="1"/>
</dbReference>
<feature type="repeat" description="Hemopexin" evidence="15">
    <location>
        <begin position="418"/>
        <end position="469"/>
    </location>
</feature>
<evidence type="ECO:0000256" key="2">
    <source>
        <dbReference type="ARBA" id="ARBA00022670"/>
    </source>
</evidence>
<evidence type="ECO:0000256" key="4">
    <source>
        <dbReference type="ARBA" id="ARBA00022729"/>
    </source>
</evidence>
<dbReference type="GO" id="GO:0005615">
    <property type="term" value="C:extracellular space"/>
    <property type="evidence" value="ECO:0007669"/>
    <property type="project" value="TreeGrafter"/>
</dbReference>
<feature type="binding site" evidence="13">
    <location>
        <position position="422"/>
    </location>
    <ligand>
        <name>Ca(2+)</name>
        <dbReference type="ChEBI" id="CHEBI:29108"/>
        <label>4</label>
    </ligand>
</feature>
<keyword evidence="3 13" id="KW-0479">Metal-binding</keyword>
<feature type="binding site" evidence="13">
    <location>
        <position position="248"/>
    </location>
    <ligand>
        <name>Ca(2+)</name>
        <dbReference type="ChEBI" id="CHEBI:29108"/>
        <label>2</label>
    </ligand>
</feature>
<dbReference type="PROSITE" id="PS00024">
    <property type="entry name" value="HEMOPEXIN"/>
    <property type="match status" value="1"/>
</dbReference>